<accession>A0ACB8RSK3</accession>
<dbReference type="EMBL" id="MU275917">
    <property type="protein sequence ID" value="KAI0046792.1"/>
    <property type="molecule type" value="Genomic_DNA"/>
</dbReference>
<proteinExistence type="predicted"/>
<keyword evidence="2" id="KW-1185">Reference proteome</keyword>
<name>A0ACB8RSK3_9AGAM</name>
<protein>
    <submittedName>
        <fullName evidence="1">Uncharacterized protein</fullName>
    </submittedName>
</protein>
<sequence length="100" mass="10832">MPRPASGGCFPTMHLSATPACTSPRGRNLPEEAPPCPRPRPSPAKPSPSIYTRVRHLCFKRSFSPRRPAPGAYAANSIAAPDLTQIDMRHVFLVTVTPRG</sequence>
<dbReference type="Proteomes" id="UP000814033">
    <property type="component" value="Unassembled WGS sequence"/>
</dbReference>
<gene>
    <name evidence="1" type="ORF">FA95DRAFT_1559744</name>
</gene>
<evidence type="ECO:0000313" key="2">
    <source>
        <dbReference type="Proteomes" id="UP000814033"/>
    </source>
</evidence>
<organism evidence="1 2">
    <name type="scientific">Auriscalpium vulgare</name>
    <dbReference type="NCBI Taxonomy" id="40419"/>
    <lineage>
        <taxon>Eukaryota</taxon>
        <taxon>Fungi</taxon>
        <taxon>Dikarya</taxon>
        <taxon>Basidiomycota</taxon>
        <taxon>Agaricomycotina</taxon>
        <taxon>Agaricomycetes</taxon>
        <taxon>Russulales</taxon>
        <taxon>Auriscalpiaceae</taxon>
        <taxon>Auriscalpium</taxon>
    </lineage>
</organism>
<evidence type="ECO:0000313" key="1">
    <source>
        <dbReference type="EMBL" id="KAI0046792.1"/>
    </source>
</evidence>
<reference evidence="1" key="2">
    <citation type="journal article" date="2022" name="New Phytol.">
        <title>Evolutionary transition to the ectomycorrhizal habit in the genomes of a hyperdiverse lineage of mushroom-forming fungi.</title>
        <authorList>
            <person name="Looney B."/>
            <person name="Miyauchi S."/>
            <person name="Morin E."/>
            <person name="Drula E."/>
            <person name="Courty P.E."/>
            <person name="Kohler A."/>
            <person name="Kuo A."/>
            <person name="LaButti K."/>
            <person name="Pangilinan J."/>
            <person name="Lipzen A."/>
            <person name="Riley R."/>
            <person name="Andreopoulos W."/>
            <person name="He G."/>
            <person name="Johnson J."/>
            <person name="Nolan M."/>
            <person name="Tritt A."/>
            <person name="Barry K.W."/>
            <person name="Grigoriev I.V."/>
            <person name="Nagy L.G."/>
            <person name="Hibbett D."/>
            <person name="Henrissat B."/>
            <person name="Matheny P.B."/>
            <person name="Labbe J."/>
            <person name="Martin F.M."/>
        </authorList>
    </citation>
    <scope>NUCLEOTIDE SEQUENCE</scope>
    <source>
        <strain evidence="1">FP105234-sp</strain>
    </source>
</reference>
<reference evidence="1" key="1">
    <citation type="submission" date="2021-02" db="EMBL/GenBank/DDBJ databases">
        <authorList>
            <consortium name="DOE Joint Genome Institute"/>
            <person name="Ahrendt S."/>
            <person name="Looney B.P."/>
            <person name="Miyauchi S."/>
            <person name="Morin E."/>
            <person name="Drula E."/>
            <person name="Courty P.E."/>
            <person name="Chicoki N."/>
            <person name="Fauchery L."/>
            <person name="Kohler A."/>
            <person name="Kuo A."/>
            <person name="Labutti K."/>
            <person name="Pangilinan J."/>
            <person name="Lipzen A."/>
            <person name="Riley R."/>
            <person name="Andreopoulos W."/>
            <person name="He G."/>
            <person name="Johnson J."/>
            <person name="Barry K.W."/>
            <person name="Grigoriev I.V."/>
            <person name="Nagy L."/>
            <person name="Hibbett D."/>
            <person name="Henrissat B."/>
            <person name="Matheny P.B."/>
            <person name="Labbe J."/>
            <person name="Martin F."/>
        </authorList>
    </citation>
    <scope>NUCLEOTIDE SEQUENCE</scope>
    <source>
        <strain evidence="1">FP105234-sp</strain>
    </source>
</reference>
<comment type="caution">
    <text evidence="1">The sequence shown here is derived from an EMBL/GenBank/DDBJ whole genome shotgun (WGS) entry which is preliminary data.</text>
</comment>